<sequence length="1051" mass="114135">MTSHLIGRDQQVRILQDLITRTLDSHGGLALISGDAGVGKTALAAAAAQHAQSRGLLVLNGACWDPGSAPDYWPWVQVVRALRSGASATAWEAGNEIGSSLSIMLGETVMAEPDEFRLHDGVTTALVSAAHHQPLAVVLEDLHWADAASVRLLDFVARHTWFERILLLGTYRDLEPVWHEHPVHAVADTLLGKATTITLTGLGRDEVGTLMARHTGHEPTSDLVSEVHRRTGGNPFFVEQTVHLLAAGDEITAIPPGVADVVHQRLARLPAAEQRLLETAAVAGHEFHRDVIAALSSNPGSVERLLPDLVAARLLDALGHGRFAFAQDLVRETIYRELPPRQVCAAHAAIVHAVTRHPHLGASTLPSELARHAQLAGTAIPAGRAVELLLAAADDADRRMAVDESVEHHRRALDTVPADDARTIVDVALRLGTRLRRRRGRSAADAAFTRAVAAAREVGDALLLTRVALTVYRRDLTGEDRVGLQLIREAHDALGLAEAPGRRESDRDGGEEPSTDRLLQELATHGVVEARRHRDDNALTFALRALHDVTWGPGTAPQREAVTTELAQVGHRTGSTESDQFALSLRWVALLELGDARYLGAHHEFVALAMSRESPRYALAAILDRAIIATFRGQFDGADALLDQATGHAGFDQHWTFVVDHLRWALRLMQGRYAELDGLHARLAAHGPRHGQLVAAISTVQRGDVPTALRHLVESSGRAHPYPRIYVPLWLRFQAQVAAASGRRELCQQIRASLQPYVGQWAVSLYGCDISGPYQLWCAVLDAALEHWEDAIVGFTAAGEAAERLHSRPWSLQARAGLALALIGRGQATDAEAAATLLNDVERESIEIGMNGLVEHIRQARAPAMRAPVTAADGAFRFDGQVWQVSYAGRSVYLPDAKGLGDLHQLLSCPGQEVAALRLVERDHVATTAHLGADPVLDDAALAHYRRRLAQLDEHIDWAVARGDDGVAARHDGERAALLAQLRSAVGLHGRSRRLGDDAERARKAVTGRIRAALRRLEDHHPELANHLNATISTGLTCTYRPPTKVSWELR</sequence>
<feature type="domain" description="Orc1-like AAA ATPase" evidence="4">
    <location>
        <begin position="5"/>
        <end position="166"/>
    </location>
</feature>
<name>A8M6N7_SALAI</name>
<proteinExistence type="predicted"/>
<dbReference type="InterPro" id="IPR027417">
    <property type="entry name" value="P-loop_NTPase"/>
</dbReference>
<dbReference type="OrthoDB" id="134712at2"/>
<dbReference type="HOGENOM" id="CLU_006850_2_0_11"/>
<dbReference type="Gene3D" id="3.40.50.300">
    <property type="entry name" value="P-loop containing nucleotide triphosphate hydrolases"/>
    <property type="match status" value="1"/>
</dbReference>
<feature type="region of interest" description="Disordered" evidence="3">
    <location>
        <begin position="497"/>
        <end position="516"/>
    </location>
</feature>
<evidence type="ECO:0000259" key="4">
    <source>
        <dbReference type="Pfam" id="PF13191"/>
    </source>
</evidence>
<dbReference type="PANTHER" id="PTHR16305">
    <property type="entry name" value="TESTICULAR SOLUBLE ADENYLYL CYCLASE"/>
    <property type="match status" value="1"/>
</dbReference>
<dbReference type="SUPFAM" id="SSF52540">
    <property type="entry name" value="P-loop containing nucleoside triphosphate hydrolases"/>
    <property type="match status" value="1"/>
</dbReference>
<dbReference type="STRING" id="391037.Sare_2931"/>
<feature type="compositionally biased region" description="Basic and acidic residues" evidence="3">
    <location>
        <begin position="500"/>
        <end position="516"/>
    </location>
</feature>
<dbReference type="KEGG" id="saq:Sare_2931"/>
<evidence type="ECO:0000313" key="5">
    <source>
        <dbReference type="EMBL" id="ABV98757.1"/>
    </source>
</evidence>
<dbReference type="eggNOG" id="COG3899">
    <property type="taxonomic scope" value="Bacteria"/>
</dbReference>
<dbReference type="GO" id="GO:0005524">
    <property type="term" value="F:ATP binding"/>
    <property type="evidence" value="ECO:0007669"/>
    <property type="project" value="UniProtKB-KW"/>
</dbReference>
<evidence type="ECO:0000256" key="1">
    <source>
        <dbReference type="ARBA" id="ARBA00022741"/>
    </source>
</evidence>
<dbReference type="GO" id="GO:0005737">
    <property type="term" value="C:cytoplasm"/>
    <property type="evidence" value="ECO:0007669"/>
    <property type="project" value="TreeGrafter"/>
</dbReference>
<protein>
    <submittedName>
        <fullName evidence="5">ATPase-like protein</fullName>
    </submittedName>
</protein>
<evidence type="ECO:0000256" key="2">
    <source>
        <dbReference type="ARBA" id="ARBA00022840"/>
    </source>
</evidence>
<dbReference type="PATRIC" id="fig|391037.6.peg.2964"/>
<dbReference type="GO" id="GO:0004016">
    <property type="term" value="F:adenylate cyclase activity"/>
    <property type="evidence" value="ECO:0007669"/>
    <property type="project" value="TreeGrafter"/>
</dbReference>
<keyword evidence="1" id="KW-0547">Nucleotide-binding</keyword>
<dbReference type="PANTHER" id="PTHR16305:SF35">
    <property type="entry name" value="TRANSCRIPTIONAL ACTIVATOR DOMAIN"/>
    <property type="match status" value="1"/>
</dbReference>
<reference evidence="5" key="1">
    <citation type="submission" date="2007-10" db="EMBL/GenBank/DDBJ databases">
        <title>Complete sequence of Salinispora arenicola CNS-205.</title>
        <authorList>
            <consortium name="US DOE Joint Genome Institute"/>
            <person name="Copeland A."/>
            <person name="Lucas S."/>
            <person name="Lapidus A."/>
            <person name="Barry K."/>
            <person name="Glavina del Rio T."/>
            <person name="Dalin E."/>
            <person name="Tice H."/>
            <person name="Pitluck S."/>
            <person name="Foster B."/>
            <person name="Schmutz J."/>
            <person name="Larimer F."/>
            <person name="Land M."/>
            <person name="Hauser L."/>
            <person name="Kyrpides N."/>
            <person name="Ivanova N."/>
            <person name="Jensen P.R."/>
            <person name="Moore B.S."/>
            <person name="Penn K."/>
            <person name="Jenkins C."/>
            <person name="Udwary D."/>
            <person name="Xiang L."/>
            <person name="Gontang E."/>
            <person name="Richardson P."/>
        </authorList>
    </citation>
    <scope>NUCLEOTIDE SEQUENCE [LARGE SCALE GENOMIC DNA]</scope>
    <source>
        <strain evidence="5">CNS-205</strain>
    </source>
</reference>
<dbReference type="Pfam" id="PF13191">
    <property type="entry name" value="AAA_16"/>
    <property type="match status" value="1"/>
</dbReference>
<dbReference type="EMBL" id="CP000850">
    <property type="protein sequence ID" value="ABV98757.1"/>
    <property type="molecule type" value="Genomic_DNA"/>
</dbReference>
<gene>
    <name evidence="5" type="ordered locus">Sare_2931</name>
</gene>
<dbReference type="InterPro" id="IPR041664">
    <property type="entry name" value="AAA_16"/>
</dbReference>
<dbReference type="AlphaFoldDB" id="A8M6N7"/>
<accession>A8M6N7</accession>
<organism evidence="5">
    <name type="scientific">Salinispora arenicola (strain CNS-205)</name>
    <dbReference type="NCBI Taxonomy" id="391037"/>
    <lineage>
        <taxon>Bacteria</taxon>
        <taxon>Bacillati</taxon>
        <taxon>Actinomycetota</taxon>
        <taxon>Actinomycetes</taxon>
        <taxon>Micromonosporales</taxon>
        <taxon>Micromonosporaceae</taxon>
        <taxon>Salinispora</taxon>
    </lineage>
</organism>
<evidence type="ECO:0000256" key="3">
    <source>
        <dbReference type="SAM" id="MobiDB-lite"/>
    </source>
</evidence>
<keyword evidence="2" id="KW-0067">ATP-binding</keyword>